<dbReference type="AlphaFoldDB" id="A0AA39P9W2"/>
<evidence type="ECO:0000313" key="2">
    <source>
        <dbReference type="EMBL" id="KAK0479960.1"/>
    </source>
</evidence>
<reference evidence="2" key="1">
    <citation type="submission" date="2023-06" db="EMBL/GenBank/DDBJ databases">
        <authorList>
            <consortium name="Lawrence Berkeley National Laboratory"/>
            <person name="Ahrendt S."/>
            <person name="Sahu N."/>
            <person name="Indic B."/>
            <person name="Wong-Bajracharya J."/>
            <person name="Merenyi Z."/>
            <person name="Ke H.-M."/>
            <person name="Monk M."/>
            <person name="Kocsube S."/>
            <person name="Drula E."/>
            <person name="Lipzen A."/>
            <person name="Balint B."/>
            <person name="Henrissat B."/>
            <person name="Andreopoulos B."/>
            <person name="Martin F.M."/>
            <person name="Harder C.B."/>
            <person name="Rigling D."/>
            <person name="Ford K.L."/>
            <person name="Foster G.D."/>
            <person name="Pangilinan J."/>
            <person name="Papanicolaou A."/>
            <person name="Barry K."/>
            <person name="LaButti K."/>
            <person name="Viragh M."/>
            <person name="Koriabine M."/>
            <person name="Yan M."/>
            <person name="Riley R."/>
            <person name="Champramary S."/>
            <person name="Plett K.L."/>
            <person name="Tsai I.J."/>
            <person name="Slot J."/>
            <person name="Sipos G."/>
            <person name="Plett J."/>
            <person name="Nagy L.G."/>
            <person name="Grigoriev I.V."/>
        </authorList>
    </citation>
    <scope>NUCLEOTIDE SEQUENCE</scope>
    <source>
        <strain evidence="2">HWK02</strain>
    </source>
</reference>
<organism evidence="2 3">
    <name type="scientific">Armillaria luteobubalina</name>
    <dbReference type="NCBI Taxonomy" id="153913"/>
    <lineage>
        <taxon>Eukaryota</taxon>
        <taxon>Fungi</taxon>
        <taxon>Dikarya</taxon>
        <taxon>Basidiomycota</taxon>
        <taxon>Agaricomycotina</taxon>
        <taxon>Agaricomycetes</taxon>
        <taxon>Agaricomycetidae</taxon>
        <taxon>Agaricales</taxon>
        <taxon>Marasmiineae</taxon>
        <taxon>Physalacriaceae</taxon>
        <taxon>Armillaria</taxon>
    </lineage>
</organism>
<protein>
    <submittedName>
        <fullName evidence="2">Uncharacterized protein</fullName>
    </submittedName>
</protein>
<evidence type="ECO:0000313" key="3">
    <source>
        <dbReference type="Proteomes" id="UP001175228"/>
    </source>
</evidence>
<comment type="caution">
    <text evidence="2">The sequence shown here is derived from an EMBL/GenBank/DDBJ whole genome shotgun (WGS) entry which is preliminary data.</text>
</comment>
<feature type="region of interest" description="Disordered" evidence="1">
    <location>
        <begin position="398"/>
        <end position="419"/>
    </location>
</feature>
<evidence type="ECO:0000256" key="1">
    <source>
        <dbReference type="SAM" id="MobiDB-lite"/>
    </source>
</evidence>
<keyword evidence="3" id="KW-1185">Reference proteome</keyword>
<sequence length="446" mass="51189">MSNLMVSNGNLTALRLQPIVWARLLWKLRYSPAERSVMQMLFAEMPSLYWKVDYVPNTFTLKPCDVEIPYTSGDGRVTLRRAIRRTLYIYVAHILYHYCMDSEPSIFHLPDKTFNHHLRLPLLLRMAGSRTMRSMADSHLRSIPSSYFHQRIAPDIPLSSFASNRSLFITIMERIGTLVDIESPRKNNGNRHTVLKFIHTLITSDEFDRPLTPREQKSALMMFFRLLNCSSSHPPFLENDWCTPQLATKFVQIAFTDSFSPIDELGTYFLQHTSFTTETLASLVSDLFEEFRIQIDGDALWTFLRLIITGLGSGYLSVPVRQSSLEYLHEPNNLFTSCTALIQHDDTQTLRRLALLHPEHGSWSSCIQRLEHSSIMDEGRVANFKAFIQAGCVGAYGEDGTAPQEENDRPVPVQHPRPTVRYKVRQTIAEKLSRRDIESSSNDNKV</sequence>
<accession>A0AA39P9W2</accession>
<name>A0AA39P9W2_9AGAR</name>
<dbReference type="EMBL" id="JAUEPU010000084">
    <property type="protein sequence ID" value="KAK0479960.1"/>
    <property type="molecule type" value="Genomic_DNA"/>
</dbReference>
<gene>
    <name evidence="2" type="ORF">EDD18DRAFT_1206501</name>
</gene>
<proteinExistence type="predicted"/>
<dbReference type="Proteomes" id="UP001175228">
    <property type="component" value="Unassembled WGS sequence"/>
</dbReference>